<dbReference type="Proteomes" id="UP000631114">
    <property type="component" value="Unassembled WGS sequence"/>
</dbReference>
<proteinExistence type="predicted"/>
<organism evidence="1 2">
    <name type="scientific">Coptis chinensis</name>
    <dbReference type="NCBI Taxonomy" id="261450"/>
    <lineage>
        <taxon>Eukaryota</taxon>
        <taxon>Viridiplantae</taxon>
        <taxon>Streptophyta</taxon>
        <taxon>Embryophyta</taxon>
        <taxon>Tracheophyta</taxon>
        <taxon>Spermatophyta</taxon>
        <taxon>Magnoliopsida</taxon>
        <taxon>Ranunculales</taxon>
        <taxon>Ranunculaceae</taxon>
        <taxon>Coptidoideae</taxon>
        <taxon>Coptis</taxon>
    </lineage>
</organism>
<dbReference type="OrthoDB" id="19768at2759"/>
<protein>
    <submittedName>
        <fullName evidence="1">Uncharacterized protein</fullName>
    </submittedName>
</protein>
<evidence type="ECO:0000313" key="2">
    <source>
        <dbReference type="Proteomes" id="UP000631114"/>
    </source>
</evidence>
<name>A0A835I6P8_9MAGN</name>
<reference evidence="1 2" key="1">
    <citation type="submission" date="2020-10" db="EMBL/GenBank/DDBJ databases">
        <title>The Coptis chinensis genome and diversification of protoberbering-type alkaloids.</title>
        <authorList>
            <person name="Wang B."/>
            <person name="Shu S."/>
            <person name="Song C."/>
            <person name="Liu Y."/>
        </authorList>
    </citation>
    <scope>NUCLEOTIDE SEQUENCE [LARGE SCALE GENOMIC DNA]</scope>
    <source>
        <strain evidence="1">HL-2020</strain>
        <tissue evidence="1">Leaf</tissue>
    </source>
</reference>
<dbReference type="EMBL" id="JADFTS010000004">
    <property type="protein sequence ID" value="KAF9611736.1"/>
    <property type="molecule type" value="Genomic_DNA"/>
</dbReference>
<keyword evidence="2" id="KW-1185">Reference proteome</keyword>
<comment type="caution">
    <text evidence="1">The sequence shown here is derived from an EMBL/GenBank/DDBJ whole genome shotgun (WGS) entry which is preliminary data.</text>
</comment>
<dbReference type="AlphaFoldDB" id="A0A835I6P8"/>
<sequence length="66" mass="7450">MMEKCSIGGPTGHLLEQNTQVFEQILQLYSLNDMPGIMKQMPPLPVKVNEELVNSILPRPTRPMQS</sequence>
<accession>A0A835I6P8</accession>
<gene>
    <name evidence="1" type="ORF">IFM89_034919</name>
</gene>
<evidence type="ECO:0000313" key="1">
    <source>
        <dbReference type="EMBL" id="KAF9611736.1"/>
    </source>
</evidence>